<dbReference type="Proteomes" id="UP000033014">
    <property type="component" value="Segment"/>
</dbReference>
<sequence length="54" mass="6089">MLQEDKSPDDTPIQICLACTNNDENVISLSVTHIGYSKNFGCLFIEGTYEEDEF</sequence>
<reference evidence="1 2" key="2">
    <citation type="journal article" date="2015" name="Arch. Virol.">
        <title>Complete genome sequence analysis and identification of putative metallo-beta-lactamase and SpoIIIE homologs in Bacillus cereus group phage BCP8-2, a new member of the proposed Bastille-like group.</title>
        <authorList>
            <person name="Asare P.T."/>
            <person name="Bandara N."/>
            <person name="Jeong T.Y."/>
            <person name="Ryu S."/>
            <person name="Klumpp J."/>
            <person name="Kim K.P."/>
        </authorList>
    </citation>
    <scope>NUCLEOTIDE SEQUENCE [LARGE SCALE GENOMIC DNA]</scope>
    <source>
        <strain evidence="1">BCP8-2</strain>
    </source>
</reference>
<evidence type="ECO:0000313" key="1">
    <source>
        <dbReference type="EMBL" id="AHJ87196.1"/>
    </source>
</evidence>
<reference evidence="2" key="1">
    <citation type="submission" date="2014-01" db="EMBL/GenBank/DDBJ databases">
        <title>Genomic and Proteomic Analysis of Broad Host Range Virulent Bacillus Group Phage BCP8-2 Leading To the Creation of New Genus within Myoviruses.</title>
        <authorList>
            <person name="Bandara N."/>
            <person name="Asare P.T."/>
            <person name="Kim K.P."/>
        </authorList>
    </citation>
    <scope>NUCLEOTIDE SEQUENCE [LARGE SCALE GENOMIC DNA]</scope>
</reference>
<dbReference type="KEGG" id="vg:24723422"/>
<proteinExistence type="predicted"/>
<accession>A0A0E3D9L2</accession>
<dbReference type="GeneID" id="24723422"/>
<evidence type="ECO:0000313" key="2">
    <source>
        <dbReference type="Proteomes" id="UP000033014"/>
    </source>
</evidence>
<protein>
    <submittedName>
        <fullName evidence="1">Uncharacterized protein</fullName>
    </submittedName>
</protein>
<organism evidence="1 2">
    <name type="scientific">Bacillus phage BCP8-2</name>
    <dbReference type="NCBI Taxonomy" id="1129192"/>
    <lineage>
        <taxon>Viruses</taxon>
        <taxon>Duplodnaviria</taxon>
        <taxon>Heunggongvirae</taxon>
        <taxon>Uroviricota</taxon>
        <taxon>Caudoviricetes</taxon>
        <taxon>Herelleviridae</taxon>
        <taxon>Bastillevirinae</taxon>
        <taxon>Caeruleovirus</taxon>
        <taxon>Caeruleovirus BCP82</taxon>
    </lineage>
</organism>
<gene>
    <name evidence="1" type="ORF">BCP8-2_158</name>
</gene>
<name>A0A0E3D9L2_9CAUD</name>
<dbReference type="OrthoDB" id="25239at10239"/>
<keyword evidence="2" id="KW-1185">Reference proteome</keyword>
<dbReference type="EMBL" id="KJ081346">
    <property type="protein sequence ID" value="AHJ87196.1"/>
    <property type="molecule type" value="Genomic_DNA"/>
</dbReference>
<dbReference type="RefSeq" id="YP_009149719.1">
    <property type="nucleotide sequence ID" value="NC_027355.1"/>
</dbReference>